<evidence type="ECO:0000313" key="5">
    <source>
        <dbReference type="WBParaSite" id="Pan_g20751.t1"/>
    </source>
</evidence>
<dbReference type="AlphaFoldDB" id="A0A7E4VH30"/>
<protein>
    <submittedName>
        <fullName evidence="5">Thioredoxin</fullName>
    </submittedName>
</protein>
<dbReference type="Gene3D" id="2.60.120.470">
    <property type="entry name" value="PITH domain"/>
    <property type="match status" value="1"/>
</dbReference>
<name>A0A7E4VH30_PANRE</name>
<dbReference type="SUPFAM" id="SSF49785">
    <property type="entry name" value="Galactose-binding domain-like"/>
    <property type="match status" value="1"/>
</dbReference>
<dbReference type="Pfam" id="PF06201">
    <property type="entry name" value="PITH"/>
    <property type="match status" value="1"/>
</dbReference>
<reference evidence="5" key="2">
    <citation type="submission" date="2020-10" db="UniProtKB">
        <authorList>
            <consortium name="WormBaseParasite"/>
        </authorList>
    </citation>
    <scope>IDENTIFICATION</scope>
</reference>
<organism evidence="4 5">
    <name type="scientific">Panagrellus redivivus</name>
    <name type="common">Microworm</name>
    <dbReference type="NCBI Taxonomy" id="6233"/>
    <lineage>
        <taxon>Eukaryota</taxon>
        <taxon>Metazoa</taxon>
        <taxon>Ecdysozoa</taxon>
        <taxon>Nematoda</taxon>
        <taxon>Chromadorea</taxon>
        <taxon>Rhabditida</taxon>
        <taxon>Tylenchina</taxon>
        <taxon>Panagrolaimomorpha</taxon>
        <taxon>Panagrolaimoidea</taxon>
        <taxon>Panagrolaimidae</taxon>
        <taxon>Panagrellus</taxon>
    </lineage>
</organism>
<evidence type="ECO:0000259" key="3">
    <source>
        <dbReference type="PROSITE" id="PS51532"/>
    </source>
</evidence>
<dbReference type="SUPFAM" id="SSF52833">
    <property type="entry name" value="Thioredoxin-like"/>
    <property type="match status" value="1"/>
</dbReference>
<evidence type="ECO:0000313" key="4">
    <source>
        <dbReference type="Proteomes" id="UP000492821"/>
    </source>
</evidence>
<accession>A0A7E4VH30</accession>
<evidence type="ECO:0000259" key="2">
    <source>
        <dbReference type="PROSITE" id="PS51352"/>
    </source>
</evidence>
<dbReference type="Pfam" id="PF00085">
    <property type="entry name" value="Thioredoxin"/>
    <property type="match status" value="1"/>
</dbReference>
<dbReference type="InterPro" id="IPR037047">
    <property type="entry name" value="PITH_dom_sf"/>
</dbReference>
<dbReference type="Proteomes" id="UP000492821">
    <property type="component" value="Unassembled WGS sequence"/>
</dbReference>
<dbReference type="InterPro" id="IPR010400">
    <property type="entry name" value="PITH_dom"/>
</dbReference>
<proteinExistence type="predicted"/>
<feature type="domain" description="PITH" evidence="3">
    <location>
        <begin position="155"/>
        <end position="321"/>
    </location>
</feature>
<dbReference type="Gene3D" id="3.40.30.10">
    <property type="entry name" value="Glutaredoxin"/>
    <property type="match status" value="1"/>
</dbReference>
<dbReference type="InterPro" id="IPR008979">
    <property type="entry name" value="Galactose-bd-like_sf"/>
</dbReference>
<evidence type="ECO:0000256" key="1">
    <source>
        <dbReference type="ARBA" id="ARBA00023157"/>
    </source>
</evidence>
<dbReference type="InterPro" id="IPR036249">
    <property type="entry name" value="Thioredoxin-like_sf"/>
</dbReference>
<dbReference type="PROSITE" id="PS51532">
    <property type="entry name" value="PITH"/>
    <property type="match status" value="1"/>
</dbReference>
<reference evidence="4" key="1">
    <citation type="journal article" date="2013" name="Genetics">
        <title>The draft genome and transcriptome of Panagrellus redivivus are shaped by the harsh demands of a free-living lifestyle.</title>
        <authorList>
            <person name="Srinivasan J."/>
            <person name="Dillman A.R."/>
            <person name="Macchietto M.G."/>
            <person name="Heikkinen L."/>
            <person name="Lakso M."/>
            <person name="Fracchia K.M."/>
            <person name="Antoshechkin I."/>
            <person name="Mortazavi A."/>
            <person name="Wong G."/>
            <person name="Sternberg P.W."/>
        </authorList>
    </citation>
    <scope>NUCLEOTIDE SEQUENCE [LARGE SCALE GENOMIC DNA]</scope>
    <source>
        <strain evidence="4">MT8872</strain>
    </source>
</reference>
<dbReference type="PANTHER" id="PTHR46115">
    <property type="entry name" value="THIOREDOXIN-LIKE PROTEIN 1"/>
    <property type="match status" value="1"/>
</dbReference>
<keyword evidence="1" id="KW-1015">Disulfide bond</keyword>
<dbReference type="GO" id="GO:0005737">
    <property type="term" value="C:cytoplasm"/>
    <property type="evidence" value="ECO:0007669"/>
    <property type="project" value="UniProtKB-ARBA"/>
</dbReference>
<dbReference type="PROSITE" id="PS51352">
    <property type="entry name" value="THIOREDOXIN_2"/>
    <property type="match status" value="1"/>
</dbReference>
<dbReference type="InterPro" id="IPR013766">
    <property type="entry name" value="Thioredoxin_domain"/>
</dbReference>
<keyword evidence="4" id="KW-1185">Reference proteome</keyword>
<sequence>MPSPFSANIGLIDRFKRDIEYFGLVTVGRCWNGVEQLKSSGSVFTMFVEVENDHEFQRLMSTNQNTVLFVDFNATWCGPCQAIGPHFKKVAEAFPANTFASVDIDKCKATAQSFGITAIPTFIVFIRSQKLDTLGAANPTSLHNWVEKWSKNSVMMESDVPGQYDLTGFIDATRSEVLNDEDPTAFRSLVNPNAPDVPLASDCDEQLIMNIVFSQAVKVHSIQIDGPGEEAPKHVKLFVNVPVTFDFDRAQSTEPVQALDLSESSLQALRFVKFQNVQNLQIFVENNKGGDDKTIINKLKIYGTPVNGVTNMNSFKRVSGKAGRTH</sequence>
<dbReference type="WBParaSite" id="Pan_g20751.t1">
    <property type="protein sequence ID" value="Pan_g20751.t1"/>
    <property type="gene ID" value="Pan_g20751"/>
</dbReference>
<feature type="domain" description="Thioredoxin" evidence="2">
    <location>
        <begin position="35"/>
        <end position="151"/>
    </location>
</feature>
<dbReference type="CDD" id="cd02947">
    <property type="entry name" value="TRX_family"/>
    <property type="match status" value="1"/>
</dbReference>